<dbReference type="AlphaFoldDB" id="A0A5J5A6Q3"/>
<reference evidence="1 2" key="1">
    <citation type="submission" date="2019-09" db="EMBL/GenBank/DDBJ databases">
        <title>A chromosome-level genome assembly of the Chinese tupelo Nyssa sinensis.</title>
        <authorList>
            <person name="Yang X."/>
            <person name="Kang M."/>
            <person name="Yang Y."/>
            <person name="Xiong H."/>
            <person name="Wang M."/>
            <person name="Zhang Z."/>
            <person name="Wang Z."/>
            <person name="Wu H."/>
            <person name="Ma T."/>
            <person name="Liu J."/>
            <person name="Xi Z."/>
        </authorList>
    </citation>
    <scope>NUCLEOTIDE SEQUENCE [LARGE SCALE GENOMIC DNA]</scope>
    <source>
        <strain evidence="1">J267</strain>
        <tissue evidence="1">Leaf</tissue>
    </source>
</reference>
<organism evidence="1 2">
    <name type="scientific">Nyssa sinensis</name>
    <dbReference type="NCBI Taxonomy" id="561372"/>
    <lineage>
        <taxon>Eukaryota</taxon>
        <taxon>Viridiplantae</taxon>
        <taxon>Streptophyta</taxon>
        <taxon>Embryophyta</taxon>
        <taxon>Tracheophyta</taxon>
        <taxon>Spermatophyta</taxon>
        <taxon>Magnoliopsida</taxon>
        <taxon>eudicotyledons</taxon>
        <taxon>Gunneridae</taxon>
        <taxon>Pentapetalae</taxon>
        <taxon>asterids</taxon>
        <taxon>Cornales</taxon>
        <taxon>Nyssaceae</taxon>
        <taxon>Nyssa</taxon>
    </lineage>
</organism>
<dbReference type="PANTHER" id="PTHR34807:SF6">
    <property type="entry name" value="MYB-CC TYPE TRANSCRIPTION FACTOR LHEQLE-CONTAINING DOMAIN-CONTAINING PROTEIN"/>
    <property type="match status" value="1"/>
</dbReference>
<dbReference type="PANTHER" id="PTHR34807">
    <property type="entry name" value="OS08G0270800 PROTEIN"/>
    <property type="match status" value="1"/>
</dbReference>
<protein>
    <submittedName>
        <fullName evidence="1">Uncharacterized protein</fullName>
    </submittedName>
</protein>
<dbReference type="Proteomes" id="UP000325577">
    <property type="component" value="Linkage Group LG3"/>
</dbReference>
<dbReference type="EMBL" id="CM018046">
    <property type="protein sequence ID" value="KAA8525626.1"/>
    <property type="molecule type" value="Genomic_DNA"/>
</dbReference>
<evidence type="ECO:0000313" key="1">
    <source>
        <dbReference type="EMBL" id="KAA8525626.1"/>
    </source>
</evidence>
<dbReference type="OrthoDB" id="1295445at2759"/>
<sequence length="241" mass="27809">MKRASPNFHHSHAVEEEARAKLKHQTLLQEFLELQKEFVLKKRKLQAEKKKRETLFAEVRFLRQRRRCLLKIEAPALEVEKDYVQLQNSDIKRKALERERNWSDGEVALGNPYPVLASSSNSRDKEEGGRAELVRQTLRIEKHKNYLIDGKKLGKKKISWQDQVVFRDSVSKTMCDILSCKARQPSGIVHTSAVLLEAIPMFLANPAAEHLFIIPDQPTLGCVEKNCLLSACRRVEEERSI</sequence>
<gene>
    <name evidence="1" type="ORF">F0562_007492</name>
</gene>
<name>A0A5J5A6Q3_9ASTE</name>
<proteinExistence type="predicted"/>
<accession>A0A5J5A6Q3</accession>
<evidence type="ECO:0000313" key="2">
    <source>
        <dbReference type="Proteomes" id="UP000325577"/>
    </source>
</evidence>
<keyword evidence="2" id="KW-1185">Reference proteome</keyword>